<evidence type="ECO:0000313" key="3">
    <source>
        <dbReference type="Proteomes" id="UP000283817"/>
    </source>
</evidence>
<keyword evidence="1" id="KW-1133">Transmembrane helix</keyword>
<dbReference type="EMBL" id="SBHX01000020">
    <property type="protein sequence ID" value="RWX33208.1"/>
    <property type="molecule type" value="Genomic_DNA"/>
</dbReference>
<reference evidence="2 3" key="1">
    <citation type="submission" date="2019-01" db="EMBL/GenBank/DDBJ databases">
        <title>RHIZO-ID as a novel technology for direct rhizobia identification.</title>
        <authorList>
            <person name="De Meyer S.E."/>
        </authorList>
    </citation>
    <scope>NUCLEOTIDE SEQUENCE [LARGE SCALE GENOMIC DNA]</scope>
    <source>
        <strain evidence="2 3">WSM448</strain>
    </source>
</reference>
<evidence type="ECO:0000256" key="1">
    <source>
        <dbReference type="SAM" id="Phobius"/>
    </source>
</evidence>
<gene>
    <name evidence="2" type="ORF">EHI47_09350</name>
</gene>
<dbReference type="Proteomes" id="UP000283817">
    <property type="component" value="Unassembled WGS sequence"/>
</dbReference>
<keyword evidence="1" id="KW-0472">Membrane</keyword>
<dbReference type="AlphaFoldDB" id="A0A444I5Y9"/>
<feature type="transmembrane region" description="Helical" evidence="1">
    <location>
        <begin position="26"/>
        <end position="48"/>
    </location>
</feature>
<sequence>MSVSARLFSIFQDINRSGRALVMEDWSSYLMSYFYMAFQNAVFFMATVRNDLSLLGDRQFAALVLGIIGVIFLPFAALVRMSWRLRQSEIVIRSLNEDLAQVTQDLNVERVWRLAGGDSTERPSADSLKELYKILARDHDDASYMAR</sequence>
<keyword evidence="1" id="KW-0812">Transmembrane</keyword>
<name>A0A444I5Y9_RHILE</name>
<organism evidence="2 3">
    <name type="scientific">Rhizobium leguminosarum</name>
    <dbReference type="NCBI Taxonomy" id="384"/>
    <lineage>
        <taxon>Bacteria</taxon>
        <taxon>Pseudomonadati</taxon>
        <taxon>Pseudomonadota</taxon>
        <taxon>Alphaproteobacteria</taxon>
        <taxon>Hyphomicrobiales</taxon>
        <taxon>Rhizobiaceae</taxon>
        <taxon>Rhizobium/Agrobacterium group</taxon>
        <taxon>Rhizobium</taxon>
    </lineage>
</organism>
<feature type="transmembrane region" description="Helical" evidence="1">
    <location>
        <begin position="60"/>
        <end position="79"/>
    </location>
</feature>
<comment type="caution">
    <text evidence="2">The sequence shown here is derived from an EMBL/GenBank/DDBJ whole genome shotgun (WGS) entry which is preliminary data.</text>
</comment>
<proteinExistence type="predicted"/>
<protein>
    <submittedName>
        <fullName evidence="2">Uncharacterized protein</fullName>
    </submittedName>
</protein>
<evidence type="ECO:0000313" key="2">
    <source>
        <dbReference type="EMBL" id="RWX33208.1"/>
    </source>
</evidence>
<accession>A0A444I5Y9</accession>